<sequence length="194" mass="22837">MRTIQQRLDDILPKLMNPDFMKKNGLANEDNYYIFQYIPEYEMLVRDHIAYLKQRINDDHNISFNVTEFDLYEIILSVLGKKGYLAKNFEMEQRYGSEKVYKATSHTLRLTQDDDQVIKYIREHVQSGNIIFITGVGKAFPLIRSHMILNNLFHATDHTPVILFFPGNYDGQELNLFNALKDDNYYRAFPLVAD</sequence>
<dbReference type="Pfam" id="PF08747">
    <property type="entry name" value="BrxB"/>
    <property type="match status" value="1"/>
</dbReference>
<gene>
    <name evidence="1" type="ORF">SAMN02982927_01302</name>
</gene>
<evidence type="ECO:0008006" key="3">
    <source>
        <dbReference type="Google" id="ProtNLM"/>
    </source>
</evidence>
<proteinExistence type="predicted"/>
<accession>A0A1I2QY99</accession>
<reference evidence="2" key="1">
    <citation type="submission" date="2016-10" db="EMBL/GenBank/DDBJ databases">
        <authorList>
            <person name="Varghese N."/>
            <person name="Submissions S."/>
        </authorList>
    </citation>
    <scope>NUCLEOTIDE SEQUENCE [LARGE SCALE GENOMIC DNA]</scope>
    <source>
        <strain evidence="2">ATCC 700379</strain>
    </source>
</reference>
<evidence type="ECO:0000313" key="1">
    <source>
        <dbReference type="EMBL" id="SFG31307.1"/>
    </source>
</evidence>
<dbReference type="AlphaFoldDB" id="A0A1I2QY99"/>
<dbReference type="RefSeq" id="WP_093671257.1">
    <property type="nucleotide sequence ID" value="NZ_FOOY01000008.1"/>
</dbReference>
<evidence type="ECO:0000313" key="2">
    <source>
        <dbReference type="Proteomes" id="UP000198752"/>
    </source>
</evidence>
<dbReference type="InterPro" id="IPR014858">
    <property type="entry name" value="BrxB"/>
</dbReference>
<protein>
    <recommendedName>
        <fullName evidence="3">DUF1788 domain-containing protein</fullName>
    </recommendedName>
</protein>
<keyword evidence="2" id="KW-1185">Reference proteome</keyword>
<dbReference type="Proteomes" id="UP000198752">
    <property type="component" value="Unassembled WGS sequence"/>
</dbReference>
<dbReference type="EMBL" id="FOOY01000008">
    <property type="protein sequence ID" value="SFG31307.1"/>
    <property type="molecule type" value="Genomic_DNA"/>
</dbReference>
<organism evidence="1 2">
    <name type="scientific">Sporolactobacillus nakayamae</name>
    <dbReference type="NCBI Taxonomy" id="269670"/>
    <lineage>
        <taxon>Bacteria</taxon>
        <taxon>Bacillati</taxon>
        <taxon>Bacillota</taxon>
        <taxon>Bacilli</taxon>
        <taxon>Bacillales</taxon>
        <taxon>Sporolactobacillaceae</taxon>
        <taxon>Sporolactobacillus</taxon>
    </lineage>
</organism>
<name>A0A1I2QY99_9BACL</name>
<dbReference type="OrthoDB" id="1093513at2"/>
<dbReference type="STRING" id="269670.SAMN02982927_01302"/>